<feature type="transmembrane region" description="Helical" evidence="8">
    <location>
        <begin position="161"/>
        <end position="179"/>
    </location>
</feature>
<keyword evidence="10" id="KW-1185">Reference proteome</keyword>
<dbReference type="EC" id="3.4.22.-" evidence="9"/>
<dbReference type="InterPro" id="IPR026441">
    <property type="entry name" value="Exosort_XrtH"/>
</dbReference>
<evidence type="ECO:0000256" key="1">
    <source>
        <dbReference type="ARBA" id="ARBA00004651"/>
    </source>
</evidence>
<comment type="subcellular location">
    <subcellularLocation>
        <location evidence="1">Cell membrane</location>
        <topology evidence="1">Multi-pass membrane protein</topology>
    </subcellularLocation>
</comment>
<evidence type="ECO:0000313" key="10">
    <source>
        <dbReference type="Proteomes" id="UP001273505"/>
    </source>
</evidence>
<feature type="transmembrane region" description="Helical" evidence="8">
    <location>
        <begin position="123"/>
        <end position="149"/>
    </location>
</feature>
<dbReference type="GO" id="GO:0016787">
    <property type="term" value="F:hydrolase activity"/>
    <property type="evidence" value="ECO:0007669"/>
    <property type="project" value="UniProtKB-KW"/>
</dbReference>
<keyword evidence="6 8" id="KW-1133">Transmembrane helix</keyword>
<keyword evidence="2" id="KW-1003">Cell membrane</keyword>
<accession>A0ABU4S3B5</accession>
<evidence type="ECO:0000256" key="2">
    <source>
        <dbReference type="ARBA" id="ARBA00022475"/>
    </source>
</evidence>
<sequence>MQISKLLALSSSLLIIIINLSASGTNVFRFFLKFFLVMVALFVLELTPPGQKYVVEPLTSGLAQASAFFIQLFGRELAVQGIVMVDRLTGFAVQIAAGCNGIEAMILLVAAIVAFPAPWRYRLVGLVFGLVSVQALNLVRIVSLFYLGIWHKPSFEWAHLYIWQALIMLDTLLVWMLWIRYIPKTRKPDGDSKPPAGGASLAAG</sequence>
<dbReference type="RefSeq" id="WP_319835102.1">
    <property type="nucleotide sequence ID" value="NZ_JAXAFO010000022.1"/>
</dbReference>
<comment type="caution">
    <text evidence="9">The sequence shown here is derived from an EMBL/GenBank/DDBJ whole genome shotgun (WGS) entry which is preliminary data.</text>
</comment>
<protein>
    <submittedName>
        <fullName evidence="9">Exosortase H</fullName>
        <ecNumber evidence="9">3.4.22.-</ecNumber>
    </submittedName>
</protein>
<dbReference type="InterPro" id="IPR026392">
    <property type="entry name" value="Exo/Archaeosortase_dom"/>
</dbReference>
<evidence type="ECO:0000256" key="3">
    <source>
        <dbReference type="ARBA" id="ARBA00022670"/>
    </source>
</evidence>
<keyword evidence="5 9" id="KW-0378">Hydrolase</keyword>
<dbReference type="Proteomes" id="UP001273505">
    <property type="component" value="Unassembled WGS sequence"/>
</dbReference>
<dbReference type="InterPro" id="IPR019127">
    <property type="entry name" value="Exosortase"/>
</dbReference>
<name>A0ABU4S3B5_9GAMM</name>
<dbReference type="EMBL" id="JAXAFO010000022">
    <property type="protein sequence ID" value="MDX6850323.1"/>
    <property type="molecule type" value="Genomic_DNA"/>
</dbReference>
<organism evidence="9 10">
    <name type="scientific">Gilvimarinus gilvus</name>
    <dbReference type="NCBI Taxonomy" id="3058038"/>
    <lineage>
        <taxon>Bacteria</taxon>
        <taxon>Pseudomonadati</taxon>
        <taxon>Pseudomonadota</taxon>
        <taxon>Gammaproteobacteria</taxon>
        <taxon>Cellvibrionales</taxon>
        <taxon>Cellvibrionaceae</taxon>
        <taxon>Gilvimarinus</taxon>
    </lineage>
</organism>
<keyword evidence="3" id="KW-0645">Protease</keyword>
<dbReference type="NCBIfam" id="TIGR04177">
    <property type="entry name" value="exosort_XrtH"/>
    <property type="match status" value="1"/>
</dbReference>
<reference evidence="9 10" key="1">
    <citation type="submission" date="2023-11" db="EMBL/GenBank/DDBJ databases">
        <title>Gilvimarinus fulvus sp. nov., isolated from the surface of Kelp.</title>
        <authorList>
            <person name="Sun Y.Y."/>
            <person name="Gong Y."/>
            <person name="Du Z.J."/>
        </authorList>
    </citation>
    <scope>NUCLEOTIDE SEQUENCE [LARGE SCALE GENOMIC DNA]</scope>
    <source>
        <strain evidence="9 10">SDUM040013</strain>
    </source>
</reference>
<evidence type="ECO:0000256" key="4">
    <source>
        <dbReference type="ARBA" id="ARBA00022692"/>
    </source>
</evidence>
<gene>
    <name evidence="9" type="primary">xrtH</name>
    <name evidence="9" type="ORF">SCD92_13195</name>
</gene>
<keyword evidence="4 8" id="KW-0812">Transmembrane</keyword>
<keyword evidence="7 8" id="KW-0472">Membrane</keyword>
<evidence type="ECO:0000313" key="9">
    <source>
        <dbReference type="EMBL" id="MDX6850323.1"/>
    </source>
</evidence>
<dbReference type="NCBIfam" id="TIGR04178">
    <property type="entry name" value="exo_archaeo"/>
    <property type="match status" value="1"/>
</dbReference>
<evidence type="ECO:0000256" key="8">
    <source>
        <dbReference type="SAM" id="Phobius"/>
    </source>
</evidence>
<evidence type="ECO:0000256" key="7">
    <source>
        <dbReference type="ARBA" id="ARBA00023136"/>
    </source>
</evidence>
<evidence type="ECO:0000256" key="6">
    <source>
        <dbReference type="ARBA" id="ARBA00022989"/>
    </source>
</evidence>
<evidence type="ECO:0000256" key="5">
    <source>
        <dbReference type="ARBA" id="ARBA00022801"/>
    </source>
</evidence>
<proteinExistence type="predicted"/>
<feature type="transmembrane region" description="Helical" evidence="8">
    <location>
        <begin position="93"/>
        <end position="116"/>
    </location>
</feature>
<dbReference type="Pfam" id="PF09721">
    <property type="entry name" value="Exosortase_EpsH"/>
    <property type="match status" value="1"/>
</dbReference>